<keyword evidence="4 8" id="KW-0812">Transmembrane</keyword>
<dbReference type="InterPro" id="IPR032394">
    <property type="entry name" value="Anoct_dimer"/>
</dbReference>
<feature type="transmembrane region" description="Helical" evidence="8">
    <location>
        <begin position="831"/>
        <end position="854"/>
    </location>
</feature>
<dbReference type="GO" id="GO:0005254">
    <property type="term" value="F:chloride channel activity"/>
    <property type="evidence" value="ECO:0007669"/>
    <property type="project" value="TreeGrafter"/>
</dbReference>
<dbReference type="Proteomes" id="UP001152798">
    <property type="component" value="Chromosome 5"/>
</dbReference>
<evidence type="ECO:0000256" key="8">
    <source>
        <dbReference type="RuleBase" id="RU280814"/>
    </source>
</evidence>
<evidence type="ECO:0000256" key="3">
    <source>
        <dbReference type="ARBA" id="ARBA00022475"/>
    </source>
</evidence>
<keyword evidence="5 8" id="KW-1133">Transmembrane helix</keyword>
<feature type="domain" description="Anoctamin transmembrane" evidence="10">
    <location>
        <begin position="301"/>
        <end position="870"/>
    </location>
</feature>
<feature type="transmembrane region" description="Helical" evidence="8">
    <location>
        <begin position="515"/>
        <end position="541"/>
    </location>
</feature>
<proteinExistence type="inferred from homology"/>
<feature type="transmembrane region" description="Helical" evidence="8">
    <location>
        <begin position="561"/>
        <end position="582"/>
    </location>
</feature>
<feature type="transmembrane region" description="Helical" evidence="8">
    <location>
        <begin position="388"/>
        <end position="408"/>
    </location>
</feature>
<evidence type="ECO:0000256" key="9">
    <source>
        <dbReference type="SAM" id="MobiDB-lite"/>
    </source>
</evidence>
<feature type="region of interest" description="Disordered" evidence="9">
    <location>
        <begin position="888"/>
        <end position="910"/>
    </location>
</feature>
<organism evidence="12 13">
    <name type="scientific">Nezara viridula</name>
    <name type="common">Southern green stink bug</name>
    <name type="synonym">Cimex viridulus</name>
    <dbReference type="NCBI Taxonomy" id="85310"/>
    <lineage>
        <taxon>Eukaryota</taxon>
        <taxon>Metazoa</taxon>
        <taxon>Ecdysozoa</taxon>
        <taxon>Arthropoda</taxon>
        <taxon>Hexapoda</taxon>
        <taxon>Insecta</taxon>
        <taxon>Pterygota</taxon>
        <taxon>Neoptera</taxon>
        <taxon>Paraneoptera</taxon>
        <taxon>Hemiptera</taxon>
        <taxon>Heteroptera</taxon>
        <taxon>Panheteroptera</taxon>
        <taxon>Pentatomomorpha</taxon>
        <taxon>Pentatomoidea</taxon>
        <taxon>Pentatomidae</taxon>
        <taxon>Pentatominae</taxon>
        <taxon>Nezara</taxon>
    </lineage>
</organism>
<accession>A0A9P0HIS1</accession>
<dbReference type="EMBL" id="OV725081">
    <property type="protein sequence ID" value="CAH1402768.1"/>
    <property type="molecule type" value="Genomic_DNA"/>
</dbReference>
<feature type="transmembrane region" description="Helical" evidence="8">
    <location>
        <begin position="468"/>
        <end position="495"/>
    </location>
</feature>
<dbReference type="InterPro" id="IPR007632">
    <property type="entry name" value="Anoctamin"/>
</dbReference>
<evidence type="ECO:0000256" key="5">
    <source>
        <dbReference type="ARBA" id="ARBA00022989"/>
    </source>
</evidence>
<dbReference type="InterPro" id="IPR049452">
    <property type="entry name" value="Anoctamin_TM"/>
</dbReference>
<reference evidence="12" key="1">
    <citation type="submission" date="2022-01" db="EMBL/GenBank/DDBJ databases">
        <authorList>
            <person name="King R."/>
        </authorList>
    </citation>
    <scope>NUCLEOTIDE SEQUENCE</scope>
</reference>
<dbReference type="PANTHER" id="PTHR12308">
    <property type="entry name" value="ANOCTAMIN"/>
    <property type="match status" value="1"/>
</dbReference>
<comment type="caution">
    <text evidence="8">Lacks conserved residue(s) required for the propagation of feature annotation.</text>
</comment>
<evidence type="ECO:0000256" key="1">
    <source>
        <dbReference type="ARBA" id="ARBA00004651"/>
    </source>
</evidence>
<feature type="transmembrane region" description="Helical" evidence="8">
    <location>
        <begin position="686"/>
        <end position="709"/>
    </location>
</feature>
<name>A0A9P0HIS1_NEZVI</name>
<evidence type="ECO:0000259" key="10">
    <source>
        <dbReference type="Pfam" id="PF04547"/>
    </source>
</evidence>
<comment type="similarity">
    <text evidence="2 8">Belongs to the anoctamin family.</text>
</comment>
<dbReference type="GO" id="GO:0046983">
    <property type="term" value="F:protein dimerization activity"/>
    <property type="evidence" value="ECO:0007669"/>
    <property type="project" value="InterPro"/>
</dbReference>
<feature type="compositionally biased region" description="Basic and acidic residues" evidence="9">
    <location>
        <begin position="888"/>
        <end position="905"/>
    </location>
</feature>
<dbReference type="Pfam" id="PF04547">
    <property type="entry name" value="Anoctamin"/>
    <property type="match status" value="1"/>
</dbReference>
<feature type="domain" description="Anoctamin dimerisation" evidence="11">
    <location>
        <begin position="54"/>
        <end position="298"/>
    </location>
</feature>
<evidence type="ECO:0000256" key="6">
    <source>
        <dbReference type="ARBA" id="ARBA00023136"/>
    </source>
</evidence>
<dbReference type="GO" id="GO:0005886">
    <property type="term" value="C:plasma membrane"/>
    <property type="evidence" value="ECO:0007669"/>
    <property type="project" value="UniProtKB-SubCell"/>
</dbReference>
<dbReference type="OrthoDB" id="296386at2759"/>
<comment type="subcellular location">
    <subcellularLocation>
        <location evidence="1">Cell membrane</location>
        <topology evidence="1">Multi-pass membrane protein</topology>
    </subcellularLocation>
    <subcellularLocation>
        <location evidence="8">Membrane</location>
        <topology evidence="8">Multi-pass membrane protein</topology>
    </subcellularLocation>
</comment>
<keyword evidence="13" id="KW-1185">Reference proteome</keyword>
<feature type="transmembrane region" description="Helical" evidence="8">
    <location>
        <begin position="312"/>
        <end position="338"/>
    </location>
</feature>
<evidence type="ECO:0000256" key="7">
    <source>
        <dbReference type="ARBA" id="ARBA00023180"/>
    </source>
</evidence>
<evidence type="ECO:0000313" key="12">
    <source>
        <dbReference type="EMBL" id="CAH1402768.1"/>
    </source>
</evidence>
<protein>
    <recommendedName>
        <fullName evidence="8">Anoctamin</fullName>
    </recommendedName>
</protein>
<evidence type="ECO:0000256" key="4">
    <source>
        <dbReference type="ARBA" id="ARBA00022692"/>
    </source>
</evidence>
<keyword evidence="6 8" id="KW-0472">Membrane</keyword>
<dbReference type="AlphaFoldDB" id="A0A9P0HIS1"/>
<keyword evidence="3" id="KW-1003">Cell membrane</keyword>
<evidence type="ECO:0000256" key="2">
    <source>
        <dbReference type="ARBA" id="ARBA00009671"/>
    </source>
</evidence>
<dbReference type="Pfam" id="PF16178">
    <property type="entry name" value="Anoct_dimer"/>
    <property type="match status" value="1"/>
</dbReference>
<evidence type="ECO:0000313" key="13">
    <source>
        <dbReference type="Proteomes" id="UP001152798"/>
    </source>
</evidence>
<evidence type="ECO:0000259" key="11">
    <source>
        <dbReference type="Pfam" id="PF16178"/>
    </source>
</evidence>
<gene>
    <name evidence="12" type="ORF">NEZAVI_LOCUS11513</name>
</gene>
<sequence>MKVNSNSNEGKMNLNSVTVESVYNTAEGTVTSTISEGQDLRLKSSYPARGKTTFCDGIRTVDFILVWDTEYSSCMEADSFQKRKVFEDNLKLEGLELEYEPVSVGSTLNFIKINAPLEVLRRYSEILKLRLPMKKELCVVHDHSSKTSVFDSNYDREEVYEGDPIKHDPGISDVFHKTSNSIMEKFIYVDKKIFPDRRHRFTAIYSRDKEYLFDILSPNFFTQAVRSRIIQFILDRTFFGEPTSNDMFVFGIERLLSDVVYTAAYPLHDGDLYTGGTMRHTLLTEWASVTKWYRYQPVDYVREYFGVKIGLYFTWLGFYTHMLFPASIVGLACFIYSWSTLGENQPSHDICDGKLNIKMCPLCDKFCDYWDLQDTCFHSKVTYLFDNYTTVFFAVFMSVWAVTFLELWKRYSAEMTHRWDLTGFDCQEEQPRPQYLARVERLKSRSKTKINVITGVIERKVPFWTIRFPATILSFSIVLLLVTLALAAVLGVVLYRMSVLAALSVYGGIDISSYAIIFTTTTAAIINLVCIVIFHWMYSWLAEYLTELEMHRTQTEFDDSLTLKMYLLEFINYYASIFYIAFCKGKLVGYPGKYNRLFGYRQEECGPGGCLLELCIQLSIIMVGKQAMNTILEMVQPMVYKWWKKRTIKRNRSEGKRMPQWEKDYELVEWGHHALFPEYLEMVLQYGFVTIFVSAFPLAPLFALVNNILEMRLDAKKLLMYHRRPVAQRVRNIGIWFRILDSISKLAVVTNGFIIAFTSDFIPRLVYTLTVSEDRSLAGFLNDSLAVMNTTDLDLDHPPFPSIPLCRYPDYREPPWSPNKYMKTTMYWRVLAARLTFVVIFENIVVMVVVFVGWCIPDVPTRLKEQIRRETFITNEIIIHQEAIRTRNSRFENNEQDQKNSDNDHSMMFQPPNKQWNKDFSLKPQDEALVHRPPDYGEIFEDTV</sequence>
<keyword evidence="7" id="KW-0325">Glycoprotein</keyword>
<dbReference type="PANTHER" id="PTHR12308:SF83">
    <property type="entry name" value="ANOCTAMIN"/>
    <property type="match status" value="1"/>
</dbReference>